<feature type="transmembrane region" description="Helical" evidence="3">
    <location>
        <begin position="21"/>
        <end position="40"/>
    </location>
</feature>
<organism evidence="4 5">
    <name type="scientific">Streptococcus rupicaprae</name>
    <dbReference type="NCBI Taxonomy" id="759619"/>
    <lineage>
        <taxon>Bacteria</taxon>
        <taxon>Bacillati</taxon>
        <taxon>Bacillota</taxon>
        <taxon>Bacilli</taxon>
        <taxon>Lactobacillales</taxon>
        <taxon>Streptococcaceae</taxon>
        <taxon>Streptococcus</taxon>
    </lineage>
</organism>
<protein>
    <submittedName>
        <fullName evidence="4">Competence protein ComGD</fullName>
    </submittedName>
</protein>
<dbReference type="InterPro" id="IPR016785">
    <property type="entry name" value="ComGD"/>
</dbReference>
<evidence type="ECO:0000313" key="4">
    <source>
        <dbReference type="EMBL" id="MET3557881.1"/>
    </source>
</evidence>
<reference evidence="4 5" key="1">
    <citation type="submission" date="2024-06" db="EMBL/GenBank/DDBJ databases">
        <title>Genomic Encyclopedia of Type Strains, Phase IV (KMG-IV): sequencing the most valuable type-strain genomes for metagenomic binning, comparative biology and taxonomic classification.</title>
        <authorList>
            <person name="Goeker M."/>
        </authorList>
    </citation>
    <scope>NUCLEOTIDE SEQUENCE [LARGE SCALE GENOMIC DNA]</scope>
    <source>
        <strain evidence="4 5">DSM 28303</strain>
    </source>
</reference>
<evidence type="ECO:0000313" key="5">
    <source>
        <dbReference type="Proteomes" id="UP001549122"/>
    </source>
</evidence>
<keyword evidence="3" id="KW-0812">Transmembrane</keyword>
<comment type="caution">
    <text evidence="4">The sequence shown here is derived from an EMBL/GenBank/DDBJ whole genome shotgun (WGS) entry which is preliminary data.</text>
</comment>
<evidence type="ECO:0000256" key="1">
    <source>
        <dbReference type="ARBA" id="ARBA00004241"/>
    </source>
</evidence>
<keyword evidence="3" id="KW-1133">Transmembrane helix</keyword>
<dbReference type="NCBIfam" id="NF040982">
    <property type="entry name" value="ComGD"/>
    <property type="match status" value="1"/>
</dbReference>
<keyword evidence="3" id="KW-0472">Membrane</keyword>
<evidence type="ECO:0000256" key="2">
    <source>
        <dbReference type="ARBA" id="ARBA00023287"/>
    </source>
</evidence>
<accession>A0ABV2FH47</accession>
<dbReference type="EMBL" id="JBEPLO010000009">
    <property type="protein sequence ID" value="MET3557881.1"/>
    <property type="molecule type" value="Genomic_DNA"/>
</dbReference>
<dbReference type="Proteomes" id="UP001549122">
    <property type="component" value="Unassembled WGS sequence"/>
</dbReference>
<comment type="subcellular location">
    <subcellularLocation>
        <location evidence="1">Cell surface</location>
    </subcellularLocation>
</comment>
<evidence type="ECO:0000256" key="3">
    <source>
        <dbReference type="SAM" id="Phobius"/>
    </source>
</evidence>
<dbReference type="PROSITE" id="PS00409">
    <property type="entry name" value="PROKAR_NTER_METHYL"/>
    <property type="match status" value="1"/>
</dbReference>
<dbReference type="InterPro" id="IPR012902">
    <property type="entry name" value="N_methyl_site"/>
</dbReference>
<keyword evidence="2" id="KW-0178">Competence</keyword>
<name>A0ABV2FH47_9STRE</name>
<sequence>MPKIRIRPQVSRLSWRSVKGFTLLEGLLVLTLVTGLLISLSGQVKPIFSQVRQELFFLEFEHLYKESQRLSQAKGQKLSLTIDHDTISNGVQEVGLPPDLQVSPQVIEFDRDGGNHSLSKVVFQADQKTVSYQLYLGSGKYKKTRD</sequence>
<gene>
    <name evidence="4" type="ORF">ABID29_000993</name>
</gene>
<proteinExistence type="predicted"/>
<keyword evidence="5" id="KW-1185">Reference proteome</keyword>